<proteinExistence type="predicted"/>
<name>A0ABW3YR19_MYCRA</name>
<gene>
    <name evidence="1" type="ORF">ACFQ33_02345</name>
</gene>
<evidence type="ECO:0000313" key="1">
    <source>
        <dbReference type="EMBL" id="MFD1326740.1"/>
    </source>
</evidence>
<evidence type="ECO:0000313" key="2">
    <source>
        <dbReference type="Proteomes" id="UP001597173"/>
    </source>
</evidence>
<keyword evidence="2" id="KW-1185">Reference proteome</keyword>
<dbReference type="EMBL" id="JBHTNF010000001">
    <property type="protein sequence ID" value="MFD1326740.1"/>
    <property type="molecule type" value="Genomic_DNA"/>
</dbReference>
<dbReference type="Proteomes" id="UP001597173">
    <property type="component" value="Unassembled WGS sequence"/>
</dbReference>
<accession>A0ABW3YR19</accession>
<reference evidence="2" key="1">
    <citation type="journal article" date="2019" name="Int. J. Syst. Evol. Microbiol.">
        <title>The Global Catalogue of Microorganisms (GCM) 10K type strain sequencing project: providing services to taxonomists for standard genome sequencing and annotation.</title>
        <authorList>
            <consortium name="The Broad Institute Genomics Platform"/>
            <consortium name="The Broad Institute Genome Sequencing Center for Infectious Disease"/>
            <person name="Wu L."/>
            <person name="Ma J."/>
        </authorList>
    </citation>
    <scope>NUCLEOTIDE SEQUENCE [LARGE SCALE GENOMIC DNA]</scope>
    <source>
        <strain evidence="2">CCUG 55609</strain>
    </source>
</reference>
<sequence length="126" mass="14086">MRNLLGPVSTCHRAANGLSKNSAQINAQFFGLAALSPDNGSEKLQRGRLMPQALFRPWQQGLALPRPFIGDHRDREDGVKLAALKEYAGFSQLPQLFGDEWADVNGRYLYSPRRAFWALCEEPISV</sequence>
<dbReference type="RefSeq" id="WP_374838348.1">
    <property type="nucleotide sequence ID" value="NZ_JBHEEW010000006.1"/>
</dbReference>
<comment type="caution">
    <text evidence="1">The sequence shown here is derived from an EMBL/GenBank/DDBJ whole genome shotgun (WGS) entry which is preliminary data.</text>
</comment>
<organism evidence="1 2">
    <name type="scientific">Mycoplana ramosa</name>
    <name type="common">Mycoplana bullata</name>
    <dbReference type="NCBI Taxonomy" id="40837"/>
    <lineage>
        <taxon>Bacteria</taxon>
        <taxon>Pseudomonadati</taxon>
        <taxon>Pseudomonadota</taxon>
        <taxon>Alphaproteobacteria</taxon>
        <taxon>Hyphomicrobiales</taxon>
        <taxon>Rhizobiaceae</taxon>
        <taxon>Mycoplana</taxon>
    </lineage>
</organism>
<protein>
    <submittedName>
        <fullName evidence="1">Uncharacterized protein</fullName>
    </submittedName>
</protein>